<evidence type="ECO:0000256" key="1">
    <source>
        <dbReference type="SAM" id="Coils"/>
    </source>
</evidence>
<dbReference type="Pfam" id="PF07238">
    <property type="entry name" value="PilZ"/>
    <property type="match status" value="1"/>
</dbReference>
<evidence type="ECO:0000313" key="4">
    <source>
        <dbReference type="Proteomes" id="UP000626148"/>
    </source>
</evidence>
<protein>
    <recommendedName>
        <fullName evidence="2">PilZ domain-containing protein</fullName>
    </recommendedName>
</protein>
<reference evidence="3" key="2">
    <citation type="submission" date="2020-09" db="EMBL/GenBank/DDBJ databases">
        <authorList>
            <person name="Sun Q."/>
            <person name="Kim S."/>
        </authorList>
    </citation>
    <scope>NUCLEOTIDE SEQUENCE</scope>
    <source>
        <strain evidence="3">KCTC 22169</strain>
    </source>
</reference>
<keyword evidence="1" id="KW-0175">Coiled coil</keyword>
<reference evidence="3" key="1">
    <citation type="journal article" date="2014" name="Int. J. Syst. Evol. Microbiol.">
        <title>Complete genome sequence of Corynebacterium casei LMG S-19264T (=DSM 44701T), isolated from a smear-ripened cheese.</title>
        <authorList>
            <consortium name="US DOE Joint Genome Institute (JGI-PGF)"/>
            <person name="Walter F."/>
            <person name="Albersmeier A."/>
            <person name="Kalinowski J."/>
            <person name="Ruckert C."/>
        </authorList>
    </citation>
    <scope>NUCLEOTIDE SEQUENCE</scope>
    <source>
        <strain evidence="3">KCTC 22169</strain>
    </source>
</reference>
<dbReference type="Proteomes" id="UP000626148">
    <property type="component" value="Unassembled WGS sequence"/>
</dbReference>
<evidence type="ECO:0000313" key="3">
    <source>
        <dbReference type="EMBL" id="GGX41474.1"/>
    </source>
</evidence>
<feature type="coiled-coil region" evidence="1">
    <location>
        <begin position="94"/>
        <end position="121"/>
    </location>
</feature>
<feature type="domain" description="PilZ" evidence="2">
    <location>
        <begin position="2"/>
        <end position="88"/>
    </location>
</feature>
<organism evidence="3 4">
    <name type="scientific">Saccharospirillum salsuginis</name>
    <dbReference type="NCBI Taxonomy" id="418750"/>
    <lineage>
        <taxon>Bacteria</taxon>
        <taxon>Pseudomonadati</taxon>
        <taxon>Pseudomonadota</taxon>
        <taxon>Gammaproteobacteria</taxon>
        <taxon>Oceanospirillales</taxon>
        <taxon>Saccharospirillaceae</taxon>
        <taxon>Saccharospirillum</taxon>
    </lineage>
</organism>
<dbReference type="AlphaFoldDB" id="A0A918K0B9"/>
<accession>A0A918K0B9</accession>
<dbReference type="InterPro" id="IPR009875">
    <property type="entry name" value="PilZ_domain"/>
</dbReference>
<gene>
    <name evidence="3" type="ORF">GCM10007392_05490</name>
</gene>
<dbReference type="SUPFAM" id="SSF141371">
    <property type="entry name" value="PilZ domain-like"/>
    <property type="match status" value="1"/>
</dbReference>
<name>A0A918K0B9_9GAMM</name>
<evidence type="ECO:0000259" key="2">
    <source>
        <dbReference type="Pfam" id="PF07238"/>
    </source>
</evidence>
<keyword evidence="4" id="KW-1185">Reference proteome</keyword>
<dbReference type="RefSeq" id="WP_189606938.1">
    <property type="nucleotide sequence ID" value="NZ_BMXR01000001.1"/>
</dbReference>
<sequence>MRQYIRHPTDIPLHYQVADAPEECHPHLRDVSTGGLSFTADQPFEQGQILTIQIDVTDPPFEISGEVVWCHARDGEYLVGVCFDSVEQAFALRMVEQVCHIEQYRAAVRQLENRELTAEEAAHEWIQRHARDFPAWNPSNDP</sequence>
<dbReference type="Gene3D" id="2.40.10.220">
    <property type="entry name" value="predicted glycosyltransferase like domains"/>
    <property type="match status" value="1"/>
</dbReference>
<comment type="caution">
    <text evidence="3">The sequence shown here is derived from an EMBL/GenBank/DDBJ whole genome shotgun (WGS) entry which is preliminary data.</text>
</comment>
<dbReference type="GO" id="GO:0035438">
    <property type="term" value="F:cyclic-di-GMP binding"/>
    <property type="evidence" value="ECO:0007669"/>
    <property type="project" value="InterPro"/>
</dbReference>
<proteinExistence type="predicted"/>
<dbReference type="EMBL" id="BMXR01000001">
    <property type="protein sequence ID" value="GGX41474.1"/>
    <property type="molecule type" value="Genomic_DNA"/>
</dbReference>